<keyword evidence="2" id="KW-0012">Acyltransferase</keyword>
<evidence type="ECO:0000313" key="5">
    <source>
        <dbReference type="Proteomes" id="UP001172082"/>
    </source>
</evidence>
<evidence type="ECO:0000256" key="1">
    <source>
        <dbReference type="ARBA" id="ARBA00022679"/>
    </source>
</evidence>
<dbReference type="Pfam" id="PF00583">
    <property type="entry name" value="Acetyltransf_1"/>
    <property type="match status" value="1"/>
</dbReference>
<reference evidence="4" key="1">
    <citation type="submission" date="2023-06" db="EMBL/GenBank/DDBJ databases">
        <title>Genomic of Parafulvivirga corallium.</title>
        <authorList>
            <person name="Wang G."/>
        </authorList>
    </citation>
    <scope>NUCLEOTIDE SEQUENCE</scope>
    <source>
        <strain evidence="4">BMA10</strain>
    </source>
</reference>
<gene>
    <name evidence="4" type="ORF">QQ008_28240</name>
</gene>
<proteinExistence type="predicted"/>
<dbReference type="InterPro" id="IPR000182">
    <property type="entry name" value="GNAT_dom"/>
</dbReference>
<keyword evidence="5" id="KW-1185">Reference proteome</keyword>
<dbReference type="CDD" id="cd04301">
    <property type="entry name" value="NAT_SF"/>
    <property type="match status" value="1"/>
</dbReference>
<dbReference type="RefSeq" id="WP_346755329.1">
    <property type="nucleotide sequence ID" value="NZ_JAUJEA010000016.1"/>
</dbReference>
<comment type="caution">
    <text evidence="4">The sequence shown here is derived from an EMBL/GenBank/DDBJ whole genome shotgun (WGS) entry which is preliminary data.</text>
</comment>
<evidence type="ECO:0000313" key="4">
    <source>
        <dbReference type="EMBL" id="MDN5205307.1"/>
    </source>
</evidence>
<dbReference type="Proteomes" id="UP001172082">
    <property type="component" value="Unassembled WGS sequence"/>
</dbReference>
<dbReference type="InterPro" id="IPR016181">
    <property type="entry name" value="Acyl_CoA_acyltransferase"/>
</dbReference>
<sequence length="151" mass="17569">MKVHFKLANKDDLQEILDMMEDFNAIDQYDFNRKTGSDNILEFINNEVLGRLWLIMDNHNIIGYIALTFGFSFEYQGKDAFIDELYLKKSFRNKGIGNTTMDFVIDQAKKLRVRAIHLEVERHNESGNSLYTKHGFKGNQRNLLTKILSGS</sequence>
<organism evidence="4 5">
    <name type="scientific">Splendidivirga corallicola</name>
    <dbReference type="NCBI Taxonomy" id="3051826"/>
    <lineage>
        <taxon>Bacteria</taxon>
        <taxon>Pseudomonadati</taxon>
        <taxon>Bacteroidota</taxon>
        <taxon>Cytophagia</taxon>
        <taxon>Cytophagales</taxon>
        <taxon>Splendidivirgaceae</taxon>
        <taxon>Splendidivirga</taxon>
    </lineage>
</organism>
<dbReference type="EMBL" id="JAUJEA010000016">
    <property type="protein sequence ID" value="MDN5205307.1"/>
    <property type="molecule type" value="Genomic_DNA"/>
</dbReference>
<name>A0ABT8KZF9_9BACT</name>
<dbReference type="SUPFAM" id="SSF55729">
    <property type="entry name" value="Acyl-CoA N-acyltransferases (Nat)"/>
    <property type="match status" value="1"/>
</dbReference>
<evidence type="ECO:0000259" key="3">
    <source>
        <dbReference type="PROSITE" id="PS51186"/>
    </source>
</evidence>
<feature type="domain" description="N-acetyltransferase" evidence="3">
    <location>
        <begin position="3"/>
        <end position="151"/>
    </location>
</feature>
<accession>A0ABT8KZF9</accession>
<keyword evidence="1" id="KW-0808">Transferase</keyword>
<dbReference type="PANTHER" id="PTHR10545">
    <property type="entry name" value="DIAMINE N-ACETYLTRANSFERASE"/>
    <property type="match status" value="1"/>
</dbReference>
<dbReference type="PANTHER" id="PTHR10545:SF29">
    <property type="entry name" value="GH14572P-RELATED"/>
    <property type="match status" value="1"/>
</dbReference>
<evidence type="ECO:0000256" key="2">
    <source>
        <dbReference type="ARBA" id="ARBA00023315"/>
    </source>
</evidence>
<dbReference type="InterPro" id="IPR051016">
    <property type="entry name" value="Diverse_Substrate_AcTransf"/>
</dbReference>
<dbReference type="Gene3D" id="3.40.630.30">
    <property type="match status" value="1"/>
</dbReference>
<dbReference type="PROSITE" id="PS51186">
    <property type="entry name" value="GNAT"/>
    <property type="match status" value="1"/>
</dbReference>
<protein>
    <submittedName>
        <fullName evidence="4">GNAT family N-acetyltransferase</fullName>
    </submittedName>
</protein>